<organism evidence="1 2">
    <name type="scientific">Daphnia magna</name>
    <dbReference type="NCBI Taxonomy" id="35525"/>
    <lineage>
        <taxon>Eukaryota</taxon>
        <taxon>Metazoa</taxon>
        <taxon>Ecdysozoa</taxon>
        <taxon>Arthropoda</taxon>
        <taxon>Crustacea</taxon>
        <taxon>Branchiopoda</taxon>
        <taxon>Diplostraca</taxon>
        <taxon>Cladocera</taxon>
        <taxon>Anomopoda</taxon>
        <taxon>Daphniidae</taxon>
        <taxon>Daphnia</taxon>
    </lineage>
</organism>
<gene>
    <name evidence="1" type="ORF">APZ42_022715</name>
</gene>
<evidence type="ECO:0000313" key="2">
    <source>
        <dbReference type="Proteomes" id="UP000076858"/>
    </source>
</evidence>
<dbReference type="EMBL" id="LRGB01001361">
    <property type="protein sequence ID" value="KZS12549.1"/>
    <property type="molecule type" value="Genomic_DNA"/>
</dbReference>
<accession>A0A164VQE1</accession>
<name>A0A164VQE1_9CRUS</name>
<dbReference type="Proteomes" id="UP000076858">
    <property type="component" value="Unassembled WGS sequence"/>
</dbReference>
<keyword evidence="2" id="KW-1185">Reference proteome</keyword>
<protein>
    <submittedName>
        <fullName evidence="1">Uncharacterized protein</fullName>
    </submittedName>
</protein>
<dbReference type="AlphaFoldDB" id="A0A164VQE1"/>
<proteinExistence type="predicted"/>
<reference evidence="1 2" key="1">
    <citation type="submission" date="2016-03" db="EMBL/GenBank/DDBJ databases">
        <title>EvidentialGene: Evidence-directed Construction of Genes on Genomes.</title>
        <authorList>
            <person name="Gilbert D.G."/>
            <person name="Choi J.-H."/>
            <person name="Mockaitis K."/>
            <person name="Colbourne J."/>
            <person name="Pfrender M."/>
        </authorList>
    </citation>
    <scope>NUCLEOTIDE SEQUENCE [LARGE SCALE GENOMIC DNA]</scope>
    <source>
        <strain evidence="1 2">Xinb3</strain>
        <tissue evidence="1">Complete organism</tissue>
    </source>
</reference>
<sequence>MHLSMKTHQLVQRTTELYLHNSIDSRLKLQKNKEVRQRRSHQLWKKKS</sequence>
<comment type="caution">
    <text evidence="1">The sequence shown here is derived from an EMBL/GenBank/DDBJ whole genome shotgun (WGS) entry which is preliminary data.</text>
</comment>
<evidence type="ECO:0000313" key="1">
    <source>
        <dbReference type="EMBL" id="KZS12549.1"/>
    </source>
</evidence>